<evidence type="ECO:0000313" key="2">
    <source>
        <dbReference type="Proteomes" id="UP000294820"/>
    </source>
</evidence>
<dbReference type="AlphaFoldDB" id="A0A375AFQ1"/>
<name>A0A375AFQ1_9GAMM</name>
<gene>
    <name evidence="1" type="ORF">DAQ1742_04148</name>
</gene>
<dbReference type="EMBL" id="LT615367">
    <property type="protein sequence ID" value="SLM64913.1"/>
    <property type="molecule type" value="Genomic_DNA"/>
</dbReference>
<protein>
    <submittedName>
        <fullName evidence="1">Uncharacterized protein</fullName>
    </submittedName>
</protein>
<reference evidence="1 2" key="1">
    <citation type="submission" date="2016-09" db="EMBL/GenBank/DDBJ databases">
        <authorList>
            <person name="Reverchon S."/>
            <person name="Nasser W."/>
            <person name="Leonard S."/>
            <person name="Brochier C."/>
            <person name="Duprey A."/>
        </authorList>
    </citation>
    <scope>NUCLEOTIDE SEQUENCE [LARGE SCALE GENOMIC DNA]</scope>
    <source>
        <strain evidence="1 2">174/2</strain>
    </source>
</reference>
<keyword evidence="2" id="KW-1185">Reference proteome</keyword>
<sequence length="45" mass="4750">MQVTAAVTANPVMTMIERLLAEPALSHDRQHRLFPDSSGAAGGMA</sequence>
<organism evidence="1 2">
    <name type="scientific">Dickeya aquatica</name>
    <dbReference type="NCBI Taxonomy" id="1401087"/>
    <lineage>
        <taxon>Bacteria</taxon>
        <taxon>Pseudomonadati</taxon>
        <taxon>Pseudomonadota</taxon>
        <taxon>Gammaproteobacteria</taxon>
        <taxon>Enterobacterales</taxon>
        <taxon>Pectobacteriaceae</taxon>
        <taxon>Dickeya</taxon>
    </lineage>
</organism>
<dbReference type="Proteomes" id="UP000294820">
    <property type="component" value="Chromosome 1"/>
</dbReference>
<evidence type="ECO:0000313" key="1">
    <source>
        <dbReference type="EMBL" id="SLM64913.1"/>
    </source>
</evidence>
<accession>A0A375AFQ1</accession>
<proteinExistence type="predicted"/>
<dbReference type="KEGG" id="daq:DAQ1742_04148"/>